<evidence type="ECO:0000313" key="5">
    <source>
        <dbReference type="Proteomes" id="UP000647172"/>
    </source>
</evidence>
<dbReference type="RefSeq" id="WP_307836717.1">
    <property type="nucleotide sequence ID" value="NZ_BAAAYJ010000099.1"/>
</dbReference>
<dbReference type="InterPro" id="IPR028081">
    <property type="entry name" value="Leu-bd"/>
</dbReference>
<evidence type="ECO:0000313" key="4">
    <source>
        <dbReference type="EMBL" id="GIE51497.1"/>
    </source>
</evidence>
<protein>
    <submittedName>
        <fullName evidence="4">ABC transporter substrate-binding protein</fullName>
    </submittedName>
</protein>
<dbReference type="InterPro" id="IPR051010">
    <property type="entry name" value="BCAA_transport"/>
</dbReference>
<dbReference type="EMBL" id="BOMQ01000060">
    <property type="protein sequence ID" value="GIE51497.1"/>
    <property type="molecule type" value="Genomic_DNA"/>
</dbReference>
<keyword evidence="5" id="KW-1185">Reference proteome</keyword>
<dbReference type="AlphaFoldDB" id="A0A919JLA7"/>
<dbReference type="Proteomes" id="UP000647172">
    <property type="component" value="Unassembled WGS sequence"/>
</dbReference>
<sequence>MKPRLHPPRSRTRYALAGLLTVALIALSGCSGSSLDNDQSADGTIRIGLIWPKTGPYQALGVDMERGWQLYLDSHGGKLGGHTIATATGDEGVNQATALTAAKKLLDADRATVLVGTASADPTVAIAPIANQRKVPFIGTGGRPGSLKPADLGFVWHTSWQSRETGAAVAEHVRTAVNGPVYVMAPDYQGGWDQLGGFVEAFKKSGGTLANPDGKETWTPWGSASVNFLPYLNKIKDSGAKAVYVFFAGTMAVDFVKQYKQSGLALPLYGAGFLTEGAVLNAEGAAADGVQTVMNYVPDLDNPANRTFSTAYQQKYQQPPSIYSVTAWDAALLLDQAIAAAGTNPTSESINTAVSKLGALDSPRGSFRLGTVGHSPVQAWYLRKVAFDGRTRANVTQQTLTTLGS</sequence>
<comment type="similarity">
    <text evidence="1">Belongs to the leucine-binding protein family.</text>
</comment>
<proteinExistence type="inferred from homology"/>
<dbReference type="SUPFAM" id="SSF53822">
    <property type="entry name" value="Periplasmic binding protein-like I"/>
    <property type="match status" value="1"/>
</dbReference>
<dbReference type="PROSITE" id="PS51257">
    <property type="entry name" value="PROKAR_LIPOPROTEIN"/>
    <property type="match status" value="1"/>
</dbReference>
<evidence type="ECO:0000256" key="1">
    <source>
        <dbReference type="ARBA" id="ARBA00010062"/>
    </source>
</evidence>
<keyword evidence="2" id="KW-0732">Signal</keyword>
<dbReference type="PANTHER" id="PTHR30483:SF6">
    <property type="entry name" value="PERIPLASMIC BINDING PROTEIN OF ABC TRANSPORTER FOR NATURAL AMINO ACIDS"/>
    <property type="match status" value="1"/>
</dbReference>
<organism evidence="4 5">
    <name type="scientific">Actinoplanes nipponensis</name>
    <dbReference type="NCBI Taxonomy" id="135950"/>
    <lineage>
        <taxon>Bacteria</taxon>
        <taxon>Bacillati</taxon>
        <taxon>Actinomycetota</taxon>
        <taxon>Actinomycetes</taxon>
        <taxon>Micromonosporales</taxon>
        <taxon>Micromonosporaceae</taxon>
        <taxon>Actinoplanes</taxon>
    </lineage>
</organism>
<dbReference type="CDD" id="cd20014">
    <property type="entry name" value="PBP1_RPA0668_benzoate-like"/>
    <property type="match status" value="1"/>
</dbReference>
<reference evidence="4" key="1">
    <citation type="submission" date="2021-01" db="EMBL/GenBank/DDBJ databases">
        <title>Whole genome shotgun sequence of Actinoplanes nipponensis NBRC 14063.</title>
        <authorList>
            <person name="Komaki H."/>
            <person name="Tamura T."/>
        </authorList>
    </citation>
    <scope>NUCLEOTIDE SEQUENCE</scope>
    <source>
        <strain evidence="4">NBRC 14063</strain>
    </source>
</reference>
<dbReference type="InterPro" id="IPR028082">
    <property type="entry name" value="Peripla_BP_I"/>
</dbReference>
<dbReference type="PANTHER" id="PTHR30483">
    <property type="entry name" value="LEUCINE-SPECIFIC-BINDING PROTEIN"/>
    <property type="match status" value="1"/>
</dbReference>
<gene>
    <name evidence="4" type="ORF">Ani05nite_50310</name>
</gene>
<comment type="caution">
    <text evidence="4">The sequence shown here is derived from an EMBL/GenBank/DDBJ whole genome shotgun (WGS) entry which is preliminary data.</text>
</comment>
<evidence type="ECO:0000256" key="2">
    <source>
        <dbReference type="ARBA" id="ARBA00022729"/>
    </source>
</evidence>
<dbReference type="Pfam" id="PF13458">
    <property type="entry name" value="Peripla_BP_6"/>
    <property type="match status" value="1"/>
</dbReference>
<evidence type="ECO:0000259" key="3">
    <source>
        <dbReference type="Pfam" id="PF13458"/>
    </source>
</evidence>
<name>A0A919JLA7_9ACTN</name>
<feature type="domain" description="Leucine-binding protein" evidence="3">
    <location>
        <begin position="44"/>
        <end position="389"/>
    </location>
</feature>
<accession>A0A919JLA7</accession>
<dbReference type="Gene3D" id="3.40.50.2300">
    <property type="match status" value="2"/>
</dbReference>